<accession>A0ACB9AEF3</accession>
<keyword evidence="2" id="KW-1185">Reference proteome</keyword>
<protein>
    <submittedName>
        <fullName evidence="1">Uncharacterized protein</fullName>
    </submittedName>
</protein>
<comment type="caution">
    <text evidence="1">The sequence shown here is derived from an EMBL/GenBank/DDBJ whole genome shotgun (WGS) entry which is preliminary data.</text>
</comment>
<dbReference type="Proteomes" id="UP001055811">
    <property type="component" value="Linkage Group LG07"/>
</dbReference>
<dbReference type="EMBL" id="CM042015">
    <property type="protein sequence ID" value="KAI3708351.1"/>
    <property type="molecule type" value="Genomic_DNA"/>
</dbReference>
<evidence type="ECO:0000313" key="1">
    <source>
        <dbReference type="EMBL" id="KAI3708351.1"/>
    </source>
</evidence>
<sequence length="112" mass="12504">MPDLNVTHVDSQRETIGTSSDKSTTFVLDRGDVLKPKIMDKKAKCNNNPLAKNKPTSIKMKYQFSPRNSVNSTSAEIQKTIEIGKEIGFQLQNVEELLRAEIEGEGVINNLQ</sequence>
<name>A0ACB9AEF3_CICIN</name>
<gene>
    <name evidence="1" type="ORF">L2E82_37519</name>
</gene>
<reference evidence="1 2" key="2">
    <citation type="journal article" date="2022" name="Mol. Ecol. Resour.">
        <title>The genomes of chicory, endive, great burdock and yacon provide insights into Asteraceae paleo-polyploidization history and plant inulin production.</title>
        <authorList>
            <person name="Fan W."/>
            <person name="Wang S."/>
            <person name="Wang H."/>
            <person name="Wang A."/>
            <person name="Jiang F."/>
            <person name="Liu H."/>
            <person name="Zhao H."/>
            <person name="Xu D."/>
            <person name="Zhang Y."/>
        </authorList>
    </citation>
    <scope>NUCLEOTIDE SEQUENCE [LARGE SCALE GENOMIC DNA]</scope>
    <source>
        <strain evidence="2">cv. Punajuju</strain>
        <tissue evidence="1">Leaves</tissue>
    </source>
</reference>
<organism evidence="1 2">
    <name type="scientific">Cichorium intybus</name>
    <name type="common">Chicory</name>
    <dbReference type="NCBI Taxonomy" id="13427"/>
    <lineage>
        <taxon>Eukaryota</taxon>
        <taxon>Viridiplantae</taxon>
        <taxon>Streptophyta</taxon>
        <taxon>Embryophyta</taxon>
        <taxon>Tracheophyta</taxon>
        <taxon>Spermatophyta</taxon>
        <taxon>Magnoliopsida</taxon>
        <taxon>eudicotyledons</taxon>
        <taxon>Gunneridae</taxon>
        <taxon>Pentapetalae</taxon>
        <taxon>asterids</taxon>
        <taxon>campanulids</taxon>
        <taxon>Asterales</taxon>
        <taxon>Asteraceae</taxon>
        <taxon>Cichorioideae</taxon>
        <taxon>Cichorieae</taxon>
        <taxon>Cichoriinae</taxon>
        <taxon>Cichorium</taxon>
    </lineage>
</organism>
<evidence type="ECO:0000313" key="2">
    <source>
        <dbReference type="Proteomes" id="UP001055811"/>
    </source>
</evidence>
<reference evidence="2" key="1">
    <citation type="journal article" date="2022" name="Mol. Ecol. Resour.">
        <title>The genomes of chicory, endive, great burdock and yacon provide insights into Asteraceae palaeo-polyploidization history and plant inulin production.</title>
        <authorList>
            <person name="Fan W."/>
            <person name="Wang S."/>
            <person name="Wang H."/>
            <person name="Wang A."/>
            <person name="Jiang F."/>
            <person name="Liu H."/>
            <person name="Zhao H."/>
            <person name="Xu D."/>
            <person name="Zhang Y."/>
        </authorList>
    </citation>
    <scope>NUCLEOTIDE SEQUENCE [LARGE SCALE GENOMIC DNA]</scope>
    <source>
        <strain evidence="2">cv. Punajuju</strain>
    </source>
</reference>
<proteinExistence type="predicted"/>